<dbReference type="EMBL" id="CAJOBC010003074">
    <property type="protein sequence ID" value="CAF3765711.1"/>
    <property type="molecule type" value="Genomic_DNA"/>
</dbReference>
<dbReference type="Proteomes" id="UP000677228">
    <property type="component" value="Unassembled WGS sequence"/>
</dbReference>
<proteinExistence type="predicted"/>
<feature type="compositionally biased region" description="Basic and acidic residues" evidence="1">
    <location>
        <begin position="156"/>
        <end position="167"/>
    </location>
</feature>
<evidence type="ECO:0000313" key="3">
    <source>
        <dbReference type="EMBL" id="CAF0993946.1"/>
    </source>
</evidence>
<accession>A0A814GAR7</accession>
<gene>
    <name evidence="3" type="ORF">GPM918_LOCUS13399</name>
    <name evidence="2" type="ORF">OVA965_LOCUS11226</name>
    <name evidence="5" type="ORF">SRO942_LOCUS13399</name>
    <name evidence="4" type="ORF">TMI583_LOCUS11222</name>
</gene>
<dbReference type="Proteomes" id="UP000663829">
    <property type="component" value="Unassembled WGS sequence"/>
</dbReference>
<protein>
    <submittedName>
        <fullName evidence="3">Uncharacterized protein</fullName>
    </submittedName>
</protein>
<dbReference type="OrthoDB" id="5600252at2759"/>
<sequence length="187" mass="21494">MTRWNLISALLKYFQQDPRFGLSAYFILPLHSQLPRRAGRVSSSCCFYLCSKARYKKLDNYLTPEIFQTPVHELAMAIKLLRLGGIKEFLMKAIEQALMDAVAESEVALKSQTFDVREYYLEDIIQFLNSQSYFIFICQKKKKNRNKNIQDDDDNIDHGNSQDDDGVKVNGNAICGSEYALSTQLMP</sequence>
<reference evidence="3" key="1">
    <citation type="submission" date="2021-02" db="EMBL/GenBank/DDBJ databases">
        <authorList>
            <person name="Nowell W R."/>
        </authorList>
    </citation>
    <scope>NUCLEOTIDE SEQUENCE</scope>
</reference>
<name>A0A814GAR7_9BILA</name>
<comment type="caution">
    <text evidence="3">The sequence shown here is derived from an EMBL/GenBank/DDBJ whole genome shotgun (WGS) entry which is preliminary data.</text>
</comment>
<dbReference type="EMBL" id="CAJNOQ010003074">
    <property type="protein sequence ID" value="CAF0993946.1"/>
    <property type="molecule type" value="Genomic_DNA"/>
</dbReference>
<dbReference type="EMBL" id="CAJNOK010004294">
    <property type="protein sequence ID" value="CAF0932828.1"/>
    <property type="molecule type" value="Genomic_DNA"/>
</dbReference>
<evidence type="ECO:0000256" key="1">
    <source>
        <dbReference type="SAM" id="MobiDB-lite"/>
    </source>
</evidence>
<evidence type="ECO:0000313" key="5">
    <source>
        <dbReference type="EMBL" id="CAF3765711.1"/>
    </source>
</evidence>
<dbReference type="Proteomes" id="UP000681722">
    <property type="component" value="Unassembled WGS sequence"/>
</dbReference>
<dbReference type="EMBL" id="CAJOBA010004296">
    <property type="protein sequence ID" value="CAF3708927.1"/>
    <property type="molecule type" value="Genomic_DNA"/>
</dbReference>
<keyword evidence="6" id="KW-1185">Reference proteome</keyword>
<evidence type="ECO:0000313" key="6">
    <source>
        <dbReference type="Proteomes" id="UP000663829"/>
    </source>
</evidence>
<evidence type="ECO:0000313" key="2">
    <source>
        <dbReference type="EMBL" id="CAF0932828.1"/>
    </source>
</evidence>
<feature type="region of interest" description="Disordered" evidence="1">
    <location>
        <begin position="147"/>
        <end position="168"/>
    </location>
</feature>
<organism evidence="3 6">
    <name type="scientific">Didymodactylos carnosus</name>
    <dbReference type="NCBI Taxonomy" id="1234261"/>
    <lineage>
        <taxon>Eukaryota</taxon>
        <taxon>Metazoa</taxon>
        <taxon>Spiralia</taxon>
        <taxon>Gnathifera</taxon>
        <taxon>Rotifera</taxon>
        <taxon>Eurotatoria</taxon>
        <taxon>Bdelloidea</taxon>
        <taxon>Philodinida</taxon>
        <taxon>Philodinidae</taxon>
        <taxon>Didymodactylos</taxon>
    </lineage>
</organism>
<dbReference type="AlphaFoldDB" id="A0A814GAR7"/>
<evidence type="ECO:0000313" key="4">
    <source>
        <dbReference type="EMBL" id="CAF3708927.1"/>
    </source>
</evidence>
<dbReference type="Proteomes" id="UP000682733">
    <property type="component" value="Unassembled WGS sequence"/>
</dbReference>